<dbReference type="PROSITE" id="PS51257">
    <property type="entry name" value="PROKAR_LIPOPROTEIN"/>
    <property type="match status" value="1"/>
</dbReference>
<keyword evidence="3" id="KW-0378">Hydrolase</keyword>
<keyword evidence="1" id="KW-0732">Signal</keyword>
<evidence type="ECO:0000256" key="1">
    <source>
        <dbReference type="SAM" id="SignalP"/>
    </source>
</evidence>
<dbReference type="Pfam" id="PF12697">
    <property type="entry name" value="Abhydrolase_6"/>
    <property type="match status" value="1"/>
</dbReference>
<sequence length="304" mass="31938">MRRTLGQLLVVLAVLAGCAHSSADPIPSGLVGIGDGRSLYLDCQGSGAPTVFVIPGKGSYAEAWNYVVPQDDPIRSSPYDIITQATPVPSPDAVQPTVAKVTRTCVYDRPNTRSDGPDRSTDVAQPHTVQQDVDDVLALLDAAQLVGPYVFVAHSYGGLILDLLARTHPQLVAGIVMVDGVSEFLPAVGTPAQNAAYERDIMAPPEPGGEGILGADAFARIKAAPPLPRVPAIVLSADKFAPPQALTPDNYTLAQIHEANTMLAHALGTTNVIATGSGHNVMLYQPTFVADNIIEIVNRVRAGE</sequence>
<dbReference type="Gene3D" id="3.40.50.1820">
    <property type="entry name" value="alpha/beta hydrolase"/>
    <property type="match status" value="1"/>
</dbReference>
<dbReference type="GO" id="GO:0016787">
    <property type="term" value="F:hydrolase activity"/>
    <property type="evidence" value="ECO:0007669"/>
    <property type="project" value="UniProtKB-KW"/>
</dbReference>
<dbReference type="EMBL" id="MVHP01000009">
    <property type="protein sequence ID" value="ORA66432.1"/>
    <property type="molecule type" value="Genomic_DNA"/>
</dbReference>
<feature type="chain" id="PRO_5010861910" evidence="1">
    <location>
        <begin position="24"/>
        <end position="304"/>
    </location>
</feature>
<accession>A0A1X0D2P1</accession>
<reference evidence="3 4" key="1">
    <citation type="submission" date="2017-02" db="EMBL/GenBank/DDBJ databases">
        <title>The new phylogeny of genus Mycobacterium.</title>
        <authorList>
            <person name="Tortoli E."/>
            <person name="Trovato A."/>
            <person name="Cirillo D.M."/>
        </authorList>
    </citation>
    <scope>NUCLEOTIDE SEQUENCE [LARGE SCALE GENOMIC DNA]</scope>
    <source>
        <strain evidence="3 4">FI-09383</strain>
    </source>
</reference>
<protein>
    <submittedName>
        <fullName evidence="3">Alpha/beta hydrolase</fullName>
    </submittedName>
</protein>
<dbReference type="InterPro" id="IPR000073">
    <property type="entry name" value="AB_hydrolase_1"/>
</dbReference>
<feature type="domain" description="AB hydrolase-1" evidence="2">
    <location>
        <begin position="100"/>
        <end position="291"/>
    </location>
</feature>
<proteinExistence type="predicted"/>
<comment type="caution">
    <text evidence="3">The sequence shown here is derived from an EMBL/GenBank/DDBJ whole genome shotgun (WGS) entry which is preliminary data.</text>
</comment>
<dbReference type="InterPro" id="IPR029058">
    <property type="entry name" value="AB_hydrolase_fold"/>
</dbReference>
<dbReference type="AlphaFoldDB" id="A0A1X0D2P1"/>
<organism evidence="3 4">
    <name type="scientific">Mycolicibacterium elephantis</name>
    <dbReference type="NCBI Taxonomy" id="81858"/>
    <lineage>
        <taxon>Bacteria</taxon>
        <taxon>Bacillati</taxon>
        <taxon>Actinomycetota</taxon>
        <taxon>Actinomycetes</taxon>
        <taxon>Mycobacteriales</taxon>
        <taxon>Mycobacteriaceae</taxon>
        <taxon>Mycolicibacterium</taxon>
    </lineage>
</organism>
<dbReference type="RefSeq" id="WP_052761551.1">
    <property type="nucleotide sequence ID" value="NZ_LBNO01000022.1"/>
</dbReference>
<feature type="signal peptide" evidence="1">
    <location>
        <begin position="1"/>
        <end position="23"/>
    </location>
</feature>
<dbReference type="STRING" id="81858.BST23_10025"/>
<evidence type="ECO:0000313" key="3">
    <source>
        <dbReference type="EMBL" id="ORA66432.1"/>
    </source>
</evidence>
<dbReference type="Proteomes" id="UP000192772">
    <property type="component" value="Unassembled WGS sequence"/>
</dbReference>
<name>A0A1X0D2P1_9MYCO</name>
<gene>
    <name evidence="3" type="ORF">BST23_10025</name>
</gene>
<evidence type="ECO:0000259" key="2">
    <source>
        <dbReference type="Pfam" id="PF12697"/>
    </source>
</evidence>
<dbReference type="OrthoDB" id="7185741at2"/>
<evidence type="ECO:0000313" key="4">
    <source>
        <dbReference type="Proteomes" id="UP000192772"/>
    </source>
</evidence>
<dbReference type="SUPFAM" id="SSF53474">
    <property type="entry name" value="alpha/beta-Hydrolases"/>
    <property type="match status" value="1"/>
</dbReference>